<reference evidence="3 4" key="1">
    <citation type="journal article" date="2014" name="Genome Announc.">
        <title>Draft Genome Sequences of Marinobacter similis A3d10T and Marinobacter salarius R9SW1T.</title>
        <authorList>
            <person name="Ivanova E.P."/>
            <person name="Ng H.J."/>
            <person name="Webb H.K."/>
            <person name="Feng G."/>
            <person name="Oshima K."/>
            <person name="Hattori M."/>
            <person name="Ohkuma M."/>
            <person name="Sergeev A.F."/>
            <person name="Mikhailov V.V."/>
            <person name="Crawford R.J."/>
            <person name="Sawabe T."/>
        </authorList>
    </citation>
    <scope>NUCLEOTIDE SEQUENCE [LARGE SCALE GENOMIC DNA]</scope>
    <source>
        <strain evidence="3 4">A3d10</strain>
    </source>
</reference>
<dbReference type="Pfam" id="PF16989">
    <property type="entry name" value="T6SS_VasJ"/>
    <property type="match status" value="1"/>
</dbReference>
<dbReference type="RefSeq" id="WP_041342273.1">
    <property type="nucleotide sequence ID" value="NZ_CP007151.1"/>
</dbReference>
<sequence>MQVVVQHPYAEQVLAPLSGDLAMGPKLEDDVALEFLETEIMKMGSLAHTEIDWQKVESEALKILSDRSKDLRVLGFLMLGLQRGGDGERFALSLYLLQQVLQNWWDQAWPYPGDRGKRSRTMMFSQMLQRSGKHAAGLSFDSSVGDGREFCLELIEQLLARAVDLQLPQDPIGDLRRAVEKLPKASESAPAGSQPSHTETPAPASTERPVQAAVPSLGALTLDPGNERATRQSLLKVADLLTNSTPDSALGYRMRRYAIWHGITSVPPTRDEVRTDLAAVSPDRVAEYRECLDKAPDADLWQRIEQSLSVSPFWLDGHWFSARTASALGHEACAQAIREDVKAFVERLPKLTELAFNDGTPFLGSGAADWLWAAPAGSVGKGASANPWELAFDQARELVSKNSLPAAMQLMDEGLAKAREPRDRFYWRLTNAQVLKEAGLGALATQQIADLHSQVQELALNEWEPALIRQLDRLA</sequence>
<dbReference type="OrthoDB" id="1522895at2"/>
<feature type="domain" description="ImpA N-terminal" evidence="2">
    <location>
        <begin position="14"/>
        <end position="127"/>
    </location>
</feature>
<dbReference type="InterPro" id="IPR010657">
    <property type="entry name" value="ImpA_N"/>
</dbReference>
<gene>
    <name evidence="3" type="ORF">AU14_16045</name>
</gene>
<dbReference type="Proteomes" id="UP000061489">
    <property type="component" value="Chromosome"/>
</dbReference>
<feature type="region of interest" description="Disordered" evidence="1">
    <location>
        <begin position="181"/>
        <end position="210"/>
    </location>
</feature>
<dbReference type="EMBL" id="CP007151">
    <property type="protein sequence ID" value="AHI29536.1"/>
    <property type="molecule type" value="Genomic_DNA"/>
</dbReference>
<keyword evidence="4" id="KW-1185">Reference proteome</keyword>
<evidence type="ECO:0000313" key="4">
    <source>
        <dbReference type="Proteomes" id="UP000061489"/>
    </source>
</evidence>
<name>W5YKC9_9GAMM</name>
<dbReference type="PANTHER" id="PTHR37024:SF3">
    <property type="entry name" value="TYPE VI SECRETION SYSTEM PROTEIN TSSA"/>
    <property type="match status" value="1"/>
</dbReference>
<evidence type="ECO:0000259" key="2">
    <source>
        <dbReference type="Pfam" id="PF06812"/>
    </source>
</evidence>
<dbReference type="PANTHER" id="PTHR37024">
    <property type="entry name" value="TYPE VI SECRETION SYSTEM DUF2094 AND IMPA-RELATED DOMAIN PROTEIN"/>
    <property type="match status" value="1"/>
</dbReference>
<dbReference type="HOGENOM" id="CLU_029347_1_1_6"/>
<dbReference type="Pfam" id="PF06812">
    <property type="entry name" value="ImpA_N"/>
    <property type="match status" value="1"/>
</dbReference>
<dbReference type="NCBIfam" id="TIGR03362">
    <property type="entry name" value="VI_chp_7"/>
    <property type="match status" value="1"/>
</dbReference>
<dbReference type="STRING" id="1420916.AU14_16045"/>
<proteinExistence type="predicted"/>
<dbReference type="InterPro" id="IPR017739">
    <property type="entry name" value="T6SS-assoc_VCA0119"/>
</dbReference>
<evidence type="ECO:0000313" key="3">
    <source>
        <dbReference type="EMBL" id="AHI29536.1"/>
    </source>
</evidence>
<evidence type="ECO:0000256" key="1">
    <source>
        <dbReference type="SAM" id="MobiDB-lite"/>
    </source>
</evidence>
<dbReference type="AlphaFoldDB" id="W5YKC9"/>
<accession>W5YKC9</accession>
<dbReference type="KEGG" id="msx:AU14_16045"/>
<organism evidence="3 4">
    <name type="scientific">Marinobacter similis</name>
    <dbReference type="NCBI Taxonomy" id="1420916"/>
    <lineage>
        <taxon>Bacteria</taxon>
        <taxon>Pseudomonadati</taxon>
        <taxon>Pseudomonadota</taxon>
        <taxon>Gammaproteobacteria</taxon>
        <taxon>Pseudomonadales</taxon>
        <taxon>Marinobacteraceae</taxon>
        <taxon>Marinobacter</taxon>
    </lineage>
</organism>
<protein>
    <recommendedName>
        <fullName evidence="2">ImpA N-terminal domain-containing protein</fullName>
    </recommendedName>
</protein>